<feature type="compositionally biased region" description="Low complexity" evidence="12">
    <location>
        <begin position="217"/>
        <end position="258"/>
    </location>
</feature>
<evidence type="ECO:0000256" key="1">
    <source>
        <dbReference type="ARBA" id="ARBA00000971"/>
    </source>
</evidence>
<dbReference type="InterPro" id="IPR020892">
    <property type="entry name" value="Cyclophilin-type_PPIase_CS"/>
</dbReference>
<dbReference type="Proteomes" id="UP001465755">
    <property type="component" value="Unassembled WGS sequence"/>
</dbReference>
<dbReference type="PANTHER" id="PTHR11071:SF561">
    <property type="entry name" value="PEPTIDYL-PROLYL CIS-TRANS ISOMERASE D-RELATED"/>
    <property type="match status" value="1"/>
</dbReference>
<dbReference type="PRINTS" id="PR00153">
    <property type="entry name" value="CSAPPISMRASE"/>
</dbReference>
<evidence type="ECO:0000313" key="14">
    <source>
        <dbReference type="EMBL" id="KAK9797381.1"/>
    </source>
</evidence>
<evidence type="ECO:0000313" key="15">
    <source>
        <dbReference type="Proteomes" id="UP001465755"/>
    </source>
</evidence>
<evidence type="ECO:0000256" key="5">
    <source>
        <dbReference type="ARBA" id="ARBA00013194"/>
    </source>
</evidence>
<accession>A0AAW1NX77</accession>
<name>A0AAW1NX77_9CHLO</name>
<organism evidence="14 15">
    <name type="scientific">Symbiochloris irregularis</name>
    <dbReference type="NCBI Taxonomy" id="706552"/>
    <lineage>
        <taxon>Eukaryota</taxon>
        <taxon>Viridiplantae</taxon>
        <taxon>Chlorophyta</taxon>
        <taxon>core chlorophytes</taxon>
        <taxon>Trebouxiophyceae</taxon>
        <taxon>Trebouxiales</taxon>
        <taxon>Trebouxiaceae</taxon>
        <taxon>Symbiochloris</taxon>
    </lineage>
</organism>
<dbReference type="PROSITE" id="PS50072">
    <property type="entry name" value="CSA_PPIASE_2"/>
    <property type="match status" value="1"/>
</dbReference>
<dbReference type="InterPro" id="IPR013260">
    <property type="entry name" value="mRNA_splic_SYF2"/>
</dbReference>
<dbReference type="FunFam" id="2.40.100.10:FF:000002">
    <property type="entry name" value="Peptidyl-prolyl cis-trans isomerase"/>
    <property type="match status" value="1"/>
</dbReference>
<reference evidence="14 15" key="1">
    <citation type="journal article" date="2024" name="Nat. Commun.">
        <title>Phylogenomics reveals the evolutionary origins of lichenization in chlorophyte algae.</title>
        <authorList>
            <person name="Puginier C."/>
            <person name="Libourel C."/>
            <person name="Otte J."/>
            <person name="Skaloud P."/>
            <person name="Haon M."/>
            <person name="Grisel S."/>
            <person name="Petersen M."/>
            <person name="Berrin J.G."/>
            <person name="Delaux P.M."/>
            <person name="Dal Grande F."/>
            <person name="Keller J."/>
        </authorList>
    </citation>
    <scope>NUCLEOTIDE SEQUENCE [LARGE SCALE GENOMIC DNA]</scope>
    <source>
        <strain evidence="14 15">SAG 2036</strain>
    </source>
</reference>
<dbReference type="AlphaFoldDB" id="A0AAW1NX77"/>
<keyword evidence="10" id="KW-0413">Isomerase</keyword>
<dbReference type="Pfam" id="PF08231">
    <property type="entry name" value="SYF2"/>
    <property type="match status" value="1"/>
</dbReference>
<dbReference type="EC" id="5.2.1.8" evidence="5"/>
<feature type="region of interest" description="Disordered" evidence="12">
    <location>
        <begin position="214"/>
        <end position="322"/>
    </location>
</feature>
<feature type="domain" description="PPIase cyclophilin-type" evidence="13">
    <location>
        <begin position="7"/>
        <end position="170"/>
    </location>
</feature>
<dbReference type="GO" id="GO:0003755">
    <property type="term" value="F:peptidyl-prolyl cis-trans isomerase activity"/>
    <property type="evidence" value="ECO:0007669"/>
    <property type="project" value="UniProtKB-KW"/>
</dbReference>
<keyword evidence="7" id="KW-0747">Spliceosome</keyword>
<dbReference type="PROSITE" id="PS00170">
    <property type="entry name" value="CSA_PPIASE_1"/>
    <property type="match status" value="1"/>
</dbReference>
<keyword evidence="15" id="KW-1185">Reference proteome</keyword>
<keyword evidence="8" id="KW-0697">Rotamase</keyword>
<proteinExistence type="inferred from homology"/>
<dbReference type="Gene3D" id="2.40.100.10">
    <property type="entry name" value="Cyclophilin-like"/>
    <property type="match status" value="1"/>
</dbReference>
<gene>
    <name evidence="14" type="ORF">WJX73_008458</name>
</gene>
<dbReference type="SUPFAM" id="SSF50891">
    <property type="entry name" value="Cyclophilin-like"/>
    <property type="match status" value="1"/>
</dbReference>
<dbReference type="InterPro" id="IPR029000">
    <property type="entry name" value="Cyclophilin-like_dom_sf"/>
</dbReference>
<evidence type="ECO:0000256" key="9">
    <source>
        <dbReference type="ARBA" id="ARBA00023187"/>
    </source>
</evidence>
<dbReference type="GO" id="GO:0005737">
    <property type="term" value="C:cytoplasm"/>
    <property type="evidence" value="ECO:0007669"/>
    <property type="project" value="TreeGrafter"/>
</dbReference>
<evidence type="ECO:0000256" key="7">
    <source>
        <dbReference type="ARBA" id="ARBA00022728"/>
    </source>
</evidence>
<evidence type="ECO:0000256" key="6">
    <source>
        <dbReference type="ARBA" id="ARBA00022664"/>
    </source>
</evidence>
<comment type="caution">
    <text evidence="14">The sequence shown here is derived from an EMBL/GenBank/DDBJ whole genome shotgun (WGS) entry which is preliminary data.</text>
</comment>
<dbReference type="Pfam" id="PF00160">
    <property type="entry name" value="Pro_isomerase"/>
    <property type="match status" value="1"/>
</dbReference>
<evidence type="ECO:0000259" key="13">
    <source>
        <dbReference type="PROSITE" id="PS50072"/>
    </source>
</evidence>
<protein>
    <recommendedName>
        <fullName evidence="5">peptidylprolyl isomerase</fullName>
        <ecNumber evidence="5">5.2.1.8</ecNumber>
    </recommendedName>
</protein>
<comment type="similarity">
    <text evidence="4">Belongs to the SYF2 family.</text>
</comment>
<dbReference type="EMBL" id="JALJOQ010000108">
    <property type="protein sequence ID" value="KAK9797381.1"/>
    <property type="molecule type" value="Genomic_DNA"/>
</dbReference>
<dbReference type="CDD" id="cd01926">
    <property type="entry name" value="cyclophilin_ABH_like"/>
    <property type="match status" value="1"/>
</dbReference>
<evidence type="ECO:0000256" key="11">
    <source>
        <dbReference type="ARBA" id="ARBA00023242"/>
    </source>
</evidence>
<evidence type="ECO:0000256" key="2">
    <source>
        <dbReference type="ARBA" id="ARBA00004123"/>
    </source>
</evidence>
<comment type="catalytic activity">
    <reaction evidence="1">
        <text>[protein]-peptidylproline (omega=180) = [protein]-peptidylproline (omega=0)</text>
        <dbReference type="Rhea" id="RHEA:16237"/>
        <dbReference type="Rhea" id="RHEA-COMP:10747"/>
        <dbReference type="Rhea" id="RHEA-COMP:10748"/>
        <dbReference type="ChEBI" id="CHEBI:83833"/>
        <dbReference type="ChEBI" id="CHEBI:83834"/>
        <dbReference type="EC" id="5.2.1.8"/>
    </reaction>
</comment>
<evidence type="ECO:0000256" key="10">
    <source>
        <dbReference type="ARBA" id="ARBA00023235"/>
    </source>
</evidence>
<comment type="similarity">
    <text evidence="3">Belongs to the cyclophilin-type PPIase family.</text>
</comment>
<evidence type="ECO:0000256" key="12">
    <source>
        <dbReference type="SAM" id="MobiDB-lite"/>
    </source>
</evidence>
<dbReference type="GO" id="GO:0016018">
    <property type="term" value="F:cyclosporin A binding"/>
    <property type="evidence" value="ECO:0007669"/>
    <property type="project" value="TreeGrafter"/>
</dbReference>
<evidence type="ECO:0000256" key="8">
    <source>
        <dbReference type="ARBA" id="ARBA00023110"/>
    </source>
</evidence>
<dbReference type="GO" id="GO:0006397">
    <property type="term" value="P:mRNA processing"/>
    <property type="evidence" value="ECO:0007669"/>
    <property type="project" value="UniProtKB-KW"/>
</dbReference>
<evidence type="ECO:0000256" key="3">
    <source>
        <dbReference type="ARBA" id="ARBA00007365"/>
    </source>
</evidence>
<keyword evidence="11" id="KW-0539">Nucleus</keyword>
<dbReference type="GO" id="GO:0006457">
    <property type="term" value="P:protein folding"/>
    <property type="evidence" value="ECO:0007669"/>
    <property type="project" value="InterPro"/>
</dbReference>
<sequence>MDLPRVFMDIQIGEEAAGRLVISLFADTCPRTCENFRALCTGERGVGQSGKKLHFKGSKFHRIIPDFMCQGGDFTQGDGTGGESIYGQTFDDENFKLKHDTPGVLSMANAGPGTNGSQFFLCTVACPWLDGKHVVFGKVEEGMPLVRRMESCGSRSGKTLKPIIIADSGELPSRRQILAKIRAEKEENANYKKDPLQVNPDADSLQRLRALRGEAEPSAGPSATQAAAPAAESQPDNRAPAAAAPAAAAPDNNGAAAPQQEDSDEEALGEGPDPTAGMSARQKQLWELQQKLRVSRKQNAEAVVRERRQQSRPEGAQQATEMRKWLEEKAQKEEAELARLGITKKEAHRLHSADRAQRAYEKQDKKFKPNAETVFNQKALFNAYERRSAAIPYTKEEYEEQKASQPDFYRSGDSMSYGVAPVLPERNIELMVAEINDQKRRREEFSRRRAVHTDKDVDFINDRNAHFNKKIDRAFAAHTREIKANLERGTALPDH</sequence>
<comment type="subcellular location">
    <subcellularLocation>
        <location evidence="2">Nucleus</location>
    </subcellularLocation>
</comment>
<keyword evidence="9" id="KW-0508">mRNA splicing</keyword>
<evidence type="ECO:0000256" key="4">
    <source>
        <dbReference type="ARBA" id="ARBA00010028"/>
    </source>
</evidence>
<dbReference type="InterPro" id="IPR002130">
    <property type="entry name" value="Cyclophilin-type_PPIase_dom"/>
</dbReference>
<dbReference type="PANTHER" id="PTHR11071">
    <property type="entry name" value="PEPTIDYL-PROLYL CIS-TRANS ISOMERASE"/>
    <property type="match status" value="1"/>
</dbReference>
<dbReference type="GO" id="GO:0008380">
    <property type="term" value="P:RNA splicing"/>
    <property type="evidence" value="ECO:0007669"/>
    <property type="project" value="UniProtKB-KW"/>
</dbReference>
<keyword evidence="6" id="KW-0507">mRNA processing</keyword>
<dbReference type="GO" id="GO:0005681">
    <property type="term" value="C:spliceosomal complex"/>
    <property type="evidence" value="ECO:0007669"/>
    <property type="project" value="UniProtKB-KW"/>
</dbReference>